<dbReference type="CDD" id="cd01948">
    <property type="entry name" value="EAL"/>
    <property type="match status" value="1"/>
</dbReference>
<feature type="domain" description="EAL" evidence="5">
    <location>
        <begin position="541"/>
        <end position="800"/>
    </location>
</feature>
<dbReference type="InterPro" id="IPR052155">
    <property type="entry name" value="Biofilm_reg_signaling"/>
</dbReference>
<dbReference type="InterPro" id="IPR013767">
    <property type="entry name" value="PAS_fold"/>
</dbReference>
<dbReference type="Pfam" id="PF00989">
    <property type="entry name" value="PAS"/>
    <property type="match status" value="1"/>
</dbReference>
<evidence type="ECO:0000259" key="5">
    <source>
        <dbReference type="PROSITE" id="PS50883"/>
    </source>
</evidence>
<dbReference type="InterPro" id="IPR035965">
    <property type="entry name" value="PAS-like_dom_sf"/>
</dbReference>
<reference evidence="8" key="1">
    <citation type="submission" date="2014-11" db="EMBL/GenBank/DDBJ databases">
        <authorList>
            <person name="Hornung B.V."/>
        </authorList>
    </citation>
    <scope>NUCLEOTIDE SEQUENCE</scope>
    <source>
        <strain evidence="8">INE</strain>
    </source>
</reference>
<dbReference type="PROSITE" id="PS50883">
    <property type="entry name" value="EAL"/>
    <property type="match status" value="1"/>
</dbReference>
<dbReference type="Pfam" id="PF00990">
    <property type="entry name" value="GGDEF"/>
    <property type="match status" value="1"/>
</dbReference>
<dbReference type="InterPro" id="IPR001610">
    <property type="entry name" value="PAC"/>
</dbReference>
<dbReference type="InterPro" id="IPR000160">
    <property type="entry name" value="GGDEF_dom"/>
</dbReference>
<dbReference type="PANTHER" id="PTHR44757">
    <property type="entry name" value="DIGUANYLATE CYCLASE DGCP"/>
    <property type="match status" value="1"/>
</dbReference>
<evidence type="ECO:0000313" key="8">
    <source>
        <dbReference type="EMBL" id="CEJ07751.1"/>
    </source>
</evidence>
<dbReference type="InterPro" id="IPR000700">
    <property type="entry name" value="PAS-assoc_C"/>
</dbReference>
<feature type="coiled-coil region" evidence="1">
    <location>
        <begin position="70"/>
        <end position="114"/>
    </location>
</feature>
<accession>A0A8S0XA81</accession>
<feature type="domain" description="PAC" evidence="4">
    <location>
        <begin position="315"/>
        <end position="367"/>
    </location>
</feature>
<dbReference type="Pfam" id="PF00563">
    <property type="entry name" value="EAL"/>
    <property type="match status" value="1"/>
</dbReference>
<dbReference type="CDD" id="cd00130">
    <property type="entry name" value="PAS"/>
    <property type="match status" value="2"/>
</dbReference>
<dbReference type="Proteomes" id="UP001071230">
    <property type="component" value="Unassembled WGS sequence"/>
</dbReference>
<feature type="transmembrane region" description="Helical" evidence="2">
    <location>
        <begin position="49"/>
        <end position="66"/>
    </location>
</feature>
<evidence type="ECO:0000259" key="4">
    <source>
        <dbReference type="PROSITE" id="PS50113"/>
    </source>
</evidence>
<feature type="domain" description="PAS" evidence="3">
    <location>
        <begin position="237"/>
        <end position="310"/>
    </location>
</feature>
<proteinExistence type="predicted"/>
<dbReference type="NCBIfam" id="TIGR00254">
    <property type="entry name" value="GGDEF"/>
    <property type="match status" value="1"/>
</dbReference>
<dbReference type="PROSITE" id="PS50887">
    <property type="entry name" value="GGDEF"/>
    <property type="match status" value="1"/>
</dbReference>
<dbReference type="Proteomes" id="UP000836597">
    <property type="component" value="Chromosome"/>
</dbReference>
<dbReference type="Gene3D" id="3.30.70.270">
    <property type="match status" value="1"/>
</dbReference>
<dbReference type="InterPro" id="IPR043128">
    <property type="entry name" value="Rev_trsase/Diguanyl_cyclase"/>
</dbReference>
<dbReference type="FunFam" id="3.20.20.450:FF:000001">
    <property type="entry name" value="Cyclic di-GMP phosphodiesterase yahA"/>
    <property type="match status" value="1"/>
</dbReference>
<dbReference type="AlphaFoldDB" id="A0A8S0XA81"/>
<dbReference type="KEGG" id="aacx:DEACI_0182"/>
<dbReference type="PROSITE" id="PS50113">
    <property type="entry name" value="PAC"/>
    <property type="match status" value="1"/>
</dbReference>
<name>A0A8S0XA81_9FIRM</name>
<dbReference type="SUPFAM" id="SSF55785">
    <property type="entry name" value="PYP-like sensor domain (PAS domain)"/>
    <property type="match status" value="2"/>
</dbReference>
<dbReference type="NCBIfam" id="TIGR00229">
    <property type="entry name" value="sensory_box"/>
    <property type="match status" value="2"/>
</dbReference>
<sequence>MKQDNSPKLTPLNIALIYAVFSGIWILVSDRWVKLAAPDLHTAEVLSTLKGWLFVLVTAVLLYFLIRRAVNALKNSEASLARQFSRLEEAHAELEATYEELVEAQAEVAAGEARYRAMFEHMMSAVAVYEVRDNGQDFVFRDINPAAEQIDGLVREETVGRSLLELYAEADIRGFLAAFRQVWRTGESVHFPATFYEDGRLKGWRENEIYKLPSGEIVAIFNDVTSQKEAEEALWQEKEKAQVTLDSIGDAVITTDTRGRVDYLNPRAEQLTGRPARQAPGLPIEDVFPIVHEESGNPVENPVQRCLREGRIVGLANHTVLVHPDGRRIPIEDTAAPIRNRNGQIVGSVLVFHDVSKNRKLLRQLTHQAYHDSLTGLPNRHLFNEHLRQALAHAQRLHCKSAVLFLDIDRFKLINDTLGHSQGDVFLREASARISRVLRSEDTVSRWGGDEFVILLPELSQAEHAAKAARKIIRAFATPFRLNRQEIFVTPSIGISLYPDDGALAEELIKQADTAMYRAKELGGGRYQFFTDSLNQLIKERMTIENLLRKALERAELVLYYQPQVDLLSGAIVGVEALLRWHTTLEGLSPEGLVMPGTFIPAAEETGLIIPIGWWVLRSACAQSRAWRTQGYPPLRMAVNISARQLRDGNFIRDLQEIIAAGDLDPEWLELEITESVIIENAAATVELLQQIKRLGVRISLDDFGTGYSSLNYLRRLPIDTLKIDKSFIENIALDTKGAKVVTGIIQLAHSLDLTVLAEGVETPAQRLFLLANRCDVMQGFLFSRPVPAEEMERLLAGINSVVPNVF</sequence>
<keyword evidence="2" id="KW-0812">Transmembrane</keyword>
<dbReference type="Pfam" id="PF08448">
    <property type="entry name" value="PAS_4"/>
    <property type="match status" value="1"/>
</dbReference>
<reference evidence="7" key="2">
    <citation type="submission" date="2020-01" db="EMBL/GenBank/DDBJ databases">
        <authorList>
            <person name="Hornung B."/>
        </authorList>
    </citation>
    <scope>NUCLEOTIDE SEQUENCE</scope>
    <source>
        <strain evidence="7">PacBioINE</strain>
    </source>
</reference>
<dbReference type="Gene3D" id="3.30.450.20">
    <property type="entry name" value="PAS domain"/>
    <property type="match status" value="2"/>
</dbReference>
<dbReference type="InterPro" id="IPR013656">
    <property type="entry name" value="PAS_4"/>
</dbReference>
<dbReference type="EMBL" id="LR746496">
    <property type="protein sequence ID" value="CAA7599556.1"/>
    <property type="molecule type" value="Genomic_DNA"/>
</dbReference>
<dbReference type="RefSeq" id="WP_240983348.1">
    <property type="nucleotide sequence ID" value="NZ_CDGJ01000065.1"/>
</dbReference>
<feature type="domain" description="GGDEF" evidence="6">
    <location>
        <begin position="399"/>
        <end position="532"/>
    </location>
</feature>
<dbReference type="EC" id="2.7.3.-" evidence="7"/>
<dbReference type="PROSITE" id="PS50112">
    <property type="entry name" value="PAS"/>
    <property type="match status" value="2"/>
</dbReference>
<dbReference type="SMART" id="SM00052">
    <property type="entry name" value="EAL"/>
    <property type="match status" value="1"/>
</dbReference>
<dbReference type="GO" id="GO:0016740">
    <property type="term" value="F:transferase activity"/>
    <property type="evidence" value="ECO:0007669"/>
    <property type="project" value="UniProtKB-KW"/>
</dbReference>
<dbReference type="GO" id="GO:0006355">
    <property type="term" value="P:regulation of DNA-templated transcription"/>
    <property type="evidence" value="ECO:0007669"/>
    <property type="project" value="InterPro"/>
</dbReference>
<dbReference type="EMBL" id="CDGJ01000065">
    <property type="protein sequence ID" value="CEJ07751.1"/>
    <property type="molecule type" value="Genomic_DNA"/>
</dbReference>
<dbReference type="SUPFAM" id="SSF141868">
    <property type="entry name" value="EAL domain-like"/>
    <property type="match status" value="1"/>
</dbReference>
<keyword evidence="7" id="KW-0808">Transferase</keyword>
<evidence type="ECO:0000313" key="9">
    <source>
        <dbReference type="Proteomes" id="UP001071230"/>
    </source>
</evidence>
<dbReference type="SMART" id="SM00267">
    <property type="entry name" value="GGDEF"/>
    <property type="match status" value="1"/>
</dbReference>
<evidence type="ECO:0000256" key="2">
    <source>
        <dbReference type="SAM" id="Phobius"/>
    </source>
</evidence>
<evidence type="ECO:0000313" key="7">
    <source>
        <dbReference type="EMBL" id="CAA7599556.1"/>
    </source>
</evidence>
<evidence type="ECO:0000256" key="1">
    <source>
        <dbReference type="SAM" id="Coils"/>
    </source>
</evidence>
<dbReference type="InterPro" id="IPR029787">
    <property type="entry name" value="Nucleotide_cyclase"/>
</dbReference>
<keyword evidence="9" id="KW-1185">Reference proteome</keyword>
<dbReference type="SMART" id="SM00091">
    <property type="entry name" value="PAS"/>
    <property type="match status" value="2"/>
</dbReference>
<keyword evidence="2" id="KW-0472">Membrane</keyword>
<gene>
    <name evidence="7" type="ORF">DEACI_0182</name>
    <name evidence="8" type="ORF">DEACI_2217</name>
</gene>
<keyword evidence="1" id="KW-0175">Coiled coil</keyword>
<dbReference type="InterPro" id="IPR000014">
    <property type="entry name" value="PAS"/>
</dbReference>
<keyword evidence="2" id="KW-1133">Transmembrane helix</keyword>
<dbReference type="SMART" id="SM00086">
    <property type="entry name" value="PAC"/>
    <property type="match status" value="1"/>
</dbReference>
<protein>
    <submittedName>
        <fullName evidence="7">Diguanylate cyclase (GGDEF) domain protein</fullName>
        <ecNumber evidence="7">2.7.3.-</ecNumber>
    </submittedName>
    <submittedName>
        <fullName evidence="8">Signaling protein YkoW</fullName>
    </submittedName>
</protein>
<dbReference type="Gene3D" id="3.20.20.450">
    <property type="entry name" value="EAL domain"/>
    <property type="match status" value="1"/>
</dbReference>
<dbReference type="FunFam" id="3.30.70.270:FF:000001">
    <property type="entry name" value="Diguanylate cyclase domain protein"/>
    <property type="match status" value="1"/>
</dbReference>
<feature type="transmembrane region" description="Helical" evidence="2">
    <location>
        <begin position="12"/>
        <end position="29"/>
    </location>
</feature>
<feature type="domain" description="PAS" evidence="3">
    <location>
        <begin position="111"/>
        <end position="186"/>
    </location>
</feature>
<organism evidence="7">
    <name type="scientific">Acididesulfobacillus acetoxydans</name>
    <dbReference type="NCBI Taxonomy" id="1561005"/>
    <lineage>
        <taxon>Bacteria</taxon>
        <taxon>Bacillati</taxon>
        <taxon>Bacillota</taxon>
        <taxon>Clostridia</taxon>
        <taxon>Eubacteriales</taxon>
        <taxon>Peptococcaceae</taxon>
        <taxon>Acididesulfobacillus</taxon>
    </lineage>
</organism>
<evidence type="ECO:0000259" key="3">
    <source>
        <dbReference type="PROSITE" id="PS50112"/>
    </source>
</evidence>
<dbReference type="InterPro" id="IPR035919">
    <property type="entry name" value="EAL_sf"/>
</dbReference>
<dbReference type="SUPFAM" id="SSF55073">
    <property type="entry name" value="Nucleotide cyclase"/>
    <property type="match status" value="1"/>
</dbReference>
<evidence type="ECO:0000259" key="6">
    <source>
        <dbReference type="PROSITE" id="PS50887"/>
    </source>
</evidence>
<dbReference type="InterPro" id="IPR001633">
    <property type="entry name" value="EAL_dom"/>
</dbReference>
<dbReference type="CDD" id="cd01949">
    <property type="entry name" value="GGDEF"/>
    <property type="match status" value="1"/>
</dbReference>
<dbReference type="PANTHER" id="PTHR44757:SF4">
    <property type="entry name" value="DIGUANYLATE CYCLASE DGCE-RELATED"/>
    <property type="match status" value="1"/>
</dbReference>